<dbReference type="RefSeq" id="WP_231334632.1">
    <property type="nucleotide sequence ID" value="NZ_CP059572.1"/>
</dbReference>
<organism evidence="1 2">
    <name type="scientific">Actinomadura graeca</name>
    <dbReference type="NCBI Taxonomy" id="2750812"/>
    <lineage>
        <taxon>Bacteria</taxon>
        <taxon>Bacillati</taxon>
        <taxon>Actinomycetota</taxon>
        <taxon>Actinomycetes</taxon>
        <taxon>Streptosporangiales</taxon>
        <taxon>Thermomonosporaceae</taxon>
        <taxon>Actinomadura</taxon>
    </lineage>
</organism>
<keyword evidence="2" id="KW-1185">Reference proteome</keyword>
<dbReference type="Proteomes" id="UP001049518">
    <property type="component" value="Chromosome"/>
</dbReference>
<gene>
    <name evidence="1" type="ORF">AGRA3207_002338</name>
</gene>
<proteinExistence type="predicted"/>
<accession>A0ABX8QS10</accession>
<name>A0ABX8QS10_9ACTN</name>
<sequence>MKRRAATRMFTALGAGQMIPPGGLERIMSDVVNTLDAPADVTDWEKAVEEYHHTIDTQPWGAFIPDLTADIIAVGGTLSANGIAAILLDRILREDSPYPRGSDFPSQ</sequence>
<dbReference type="EMBL" id="CP059572">
    <property type="protein sequence ID" value="QXJ21480.1"/>
    <property type="molecule type" value="Genomic_DNA"/>
</dbReference>
<protein>
    <submittedName>
        <fullName evidence="1">Uncharacterized protein</fullName>
    </submittedName>
</protein>
<evidence type="ECO:0000313" key="1">
    <source>
        <dbReference type="EMBL" id="QXJ21480.1"/>
    </source>
</evidence>
<reference evidence="1" key="1">
    <citation type="submission" date="2020-07" db="EMBL/GenBank/DDBJ databases">
        <authorList>
            <person name="Tarantini F.S."/>
            <person name="Hong K.W."/>
            <person name="Chan K.G."/>
        </authorList>
    </citation>
    <scope>NUCLEOTIDE SEQUENCE</scope>
    <source>
        <strain evidence="1">32-07</strain>
    </source>
</reference>
<evidence type="ECO:0000313" key="2">
    <source>
        <dbReference type="Proteomes" id="UP001049518"/>
    </source>
</evidence>